<feature type="domain" description="Amine oxidase" evidence="4">
    <location>
        <begin position="16"/>
        <end position="294"/>
    </location>
</feature>
<accession>A0A2A5C7L3</accession>
<sequence length="619" mass="67842">MSEQYDIVSMGAGHNGLTAAAYLAKAGKSVLLLERNPIAGGGVITKEMPGAPGFLYDQHSTAHIMLQGNPMIRHDELELQAKFGLEYTYSDVPLATIFEDQSCIITYRDVDKTCESIAKISPKDAETYRQLAKTSIEMLPMFVSGLYAPPVPMASFFSMMSQTEEGRATLMSMQRSTFDIVNEMFESEKVKIHLLKCTAENLQGPDEFGTGMGLYLFPALMHAFGIGQPIGGSGMLAKSLMNCIEHHGGKIIVDCEVSKVLVEGGRAVGLETTTGEQYKAKDAVIAGIHPHKLGDFIEGIPQPVLDRGKSVKLSPFSLFVTHYALNEPMKFYAHEDASRATMLETLLTSNLDDFMQDFYPLRHGKMPKRHLQGGGSTCLNDPTRVPAGKGNAMLQKFAPYELAEGGAARWDDIKEQQADELLESNRQFCSNLGSENIINRIIDTPLDHERWSPNSFVRGDAHGAGPYFFQMNSNRPTSDLGQYTVPGVESLYLVGPFMHPGGGVFGAGRGTAMTMFDDLGMDFNQISKGSSTTDSSSTSSSNTASTLRGIKILDGNNEELMDISDIDNDGSALQVKGKIFGTMPMTAVIKPEEARKIFRMLGFKKILFLLTFLFRRSKK</sequence>
<dbReference type="AlphaFoldDB" id="A0A2A5C7L3"/>
<dbReference type="InterPro" id="IPR002937">
    <property type="entry name" value="Amino_oxidase"/>
</dbReference>
<reference evidence="6" key="1">
    <citation type="submission" date="2017-08" db="EMBL/GenBank/DDBJ databases">
        <title>A dynamic microbial community with high functional redundancy inhabits the cold, oxic subseafloor aquifer.</title>
        <authorList>
            <person name="Tully B.J."/>
            <person name="Wheat C.G."/>
            <person name="Glazer B.T."/>
            <person name="Huber J.A."/>
        </authorList>
    </citation>
    <scope>NUCLEOTIDE SEQUENCE [LARGE SCALE GENOMIC DNA]</scope>
</reference>
<comment type="caution">
    <text evidence="5">The sequence shown here is derived from an EMBL/GenBank/DDBJ whole genome shotgun (WGS) entry which is preliminary data.</text>
</comment>
<name>A0A2A5C7L3_9GAMM</name>
<gene>
    <name evidence="5" type="ORF">COA71_13015</name>
</gene>
<dbReference type="Proteomes" id="UP000228987">
    <property type="component" value="Unassembled WGS sequence"/>
</dbReference>
<dbReference type="Pfam" id="PF01593">
    <property type="entry name" value="Amino_oxidase"/>
    <property type="match status" value="1"/>
</dbReference>
<dbReference type="EMBL" id="NVWI01000012">
    <property type="protein sequence ID" value="PCJ39802.1"/>
    <property type="molecule type" value="Genomic_DNA"/>
</dbReference>
<comment type="function">
    <text evidence="1">Probable oxidoreductase that may play a role as regulator of mitochondrial function.</text>
</comment>
<evidence type="ECO:0000313" key="5">
    <source>
        <dbReference type="EMBL" id="PCJ39802.1"/>
    </source>
</evidence>
<dbReference type="PANTHER" id="PTHR10668:SF103">
    <property type="entry name" value="PYRIDINE NUCLEOTIDE-DISULFIDE OXIDOREDUCTASE DOMAIN-CONTAINING PROTEIN 2"/>
    <property type="match status" value="1"/>
</dbReference>
<evidence type="ECO:0000256" key="1">
    <source>
        <dbReference type="ARBA" id="ARBA00037217"/>
    </source>
</evidence>
<dbReference type="Gene3D" id="3.50.50.60">
    <property type="entry name" value="FAD/NAD(P)-binding domain"/>
    <property type="match status" value="2"/>
</dbReference>
<proteinExistence type="predicted"/>
<dbReference type="PANTHER" id="PTHR10668">
    <property type="entry name" value="PHYTOENE DEHYDROGENASE"/>
    <property type="match status" value="1"/>
</dbReference>
<dbReference type="GO" id="GO:0016491">
    <property type="term" value="F:oxidoreductase activity"/>
    <property type="evidence" value="ECO:0007669"/>
    <property type="project" value="InterPro"/>
</dbReference>
<comment type="subunit">
    <text evidence="2">Interacts with COX5B; this interaction may contribute to localize PYROXD2 to the inner face of the inner mitochondrial membrane.</text>
</comment>
<dbReference type="InterPro" id="IPR036188">
    <property type="entry name" value="FAD/NAD-bd_sf"/>
</dbReference>
<protein>
    <recommendedName>
        <fullName evidence="3">Pyridine nucleotide-disulfide oxidoreductase domain-containing protein 2</fullName>
    </recommendedName>
</protein>
<evidence type="ECO:0000256" key="2">
    <source>
        <dbReference type="ARBA" id="ARBA00038825"/>
    </source>
</evidence>
<evidence type="ECO:0000256" key="3">
    <source>
        <dbReference type="ARBA" id="ARBA00040298"/>
    </source>
</evidence>
<dbReference type="SUPFAM" id="SSF51905">
    <property type="entry name" value="FAD/NAD(P)-binding domain"/>
    <property type="match status" value="1"/>
</dbReference>
<organism evidence="5 6">
    <name type="scientific">SAR86 cluster bacterium</name>
    <dbReference type="NCBI Taxonomy" id="2030880"/>
    <lineage>
        <taxon>Bacteria</taxon>
        <taxon>Pseudomonadati</taxon>
        <taxon>Pseudomonadota</taxon>
        <taxon>Gammaproteobacteria</taxon>
        <taxon>SAR86 cluster</taxon>
    </lineage>
</organism>
<evidence type="ECO:0000313" key="6">
    <source>
        <dbReference type="Proteomes" id="UP000228987"/>
    </source>
</evidence>
<evidence type="ECO:0000259" key="4">
    <source>
        <dbReference type="Pfam" id="PF01593"/>
    </source>
</evidence>